<accession>A0A2R6RQS0</accession>
<dbReference type="InParanoid" id="A0A2R6RQS0"/>
<reference evidence="2 3" key="1">
    <citation type="submission" date="2017-07" db="EMBL/GenBank/DDBJ databases">
        <title>An improved, manually edited Actinidia chinensis var. chinensis (kiwifruit) genome highlights the challenges associated with draft genomes and gene prediction in plants.</title>
        <authorList>
            <person name="Pilkington S."/>
            <person name="Crowhurst R."/>
            <person name="Hilario E."/>
            <person name="Nardozza S."/>
            <person name="Fraser L."/>
            <person name="Peng Y."/>
            <person name="Gunaseelan K."/>
            <person name="Simpson R."/>
            <person name="Tahir J."/>
            <person name="Deroles S."/>
            <person name="Templeton K."/>
            <person name="Luo Z."/>
            <person name="Davy M."/>
            <person name="Cheng C."/>
            <person name="Mcneilage M."/>
            <person name="Scaglione D."/>
            <person name="Liu Y."/>
            <person name="Zhang Q."/>
            <person name="Datson P."/>
            <person name="De Silva N."/>
            <person name="Gardiner S."/>
            <person name="Bassett H."/>
            <person name="Chagne D."/>
            <person name="Mccallum J."/>
            <person name="Dzierzon H."/>
            <person name="Deng C."/>
            <person name="Wang Y.-Y."/>
            <person name="Barron N."/>
            <person name="Manako K."/>
            <person name="Bowen J."/>
            <person name="Foster T."/>
            <person name="Erridge Z."/>
            <person name="Tiffin H."/>
            <person name="Waite C."/>
            <person name="Davies K."/>
            <person name="Grierson E."/>
            <person name="Laing W."/>
            <person name="Kirk R."/>
            <person name="Chen X."/>
            <person name="Wood M."/>
            <person name="Montefiori M."/>
            <person name="Brummell D."/>
            <person name="Schwinn K."/>
            <person name="Catanach A."/>
            <person name="Fullerton C."/>
            <person name="Li D."/>
            <person name="Meiyalaghan S."/>
            <person name="Nieuwenhuizen N."/>
            <person name="Read N."/>
            <person name="Prakash R."/>
            <person name="Hunter D."/>
            <person name="Zhang H."/>
            <person name="Mckenzie M."/>
            <person name="Knabel M."/>
            <person name="Harris A."/>
            <person name="Allan A."/>
            <person name="Chen A."/>
            <person name="Janssen B."/>
            <person name="Plunkett B."/>
            <person name="Dwamena C."/>
            <person name="Voogd C."/>
            <person name="Leif D."/>
            <person name="Lafferty D."/>
            <person name="Souleyre E."/>
            <person name="Varkonyi-Gasic E."/>
            <person name="Gambi F."/>
            <person name="Hanley J."/>
            <person name="Yao J.-L."/>
            <person name="Cheung J."/>
            <person name="David K."/>
            <person name="Warren B."/>
            <person name="Marsh K."/>
            <person name="Snowden K."/>
            <person name="Lin-Wang K."/>
            <person name="Brian L."/>
            <person name="Martinez-Sanchez M."/>
            <person name="Wang M."/>
            <person name="Ileperuma N."/>
            <person name="Macnee N."/>
            <person name="Campin R."/>
            <person name="Mcatee P."/>
            <person name="Drummond R."/>
            <person name="Espley R."/>
            <person name="Ireland H."/>
            <person name="Wu R."/>
            <person name="Atkinson R."/>
            <person name="Karunairetnam S."/>
            <person name="Bulley S."/>
            <person name="Chunkath S."/>
            <person name="Hanley Z."/>
            <person name="Storey R."/>
            <person name="Thrimawithana A."/>
            <person name="Thomson S."/>
            <person name="David C."/>
            <person name="Testolin R."/>
        </authorList>
    </citation>
    <scope>NUCLEOTIDE SEQUENCE [LARGE SCALE GENOMIC DNA]</scope>
    <source>
        <strain evidence="3">cv. Red5</strain>
        <tissue evidence="2">Young leaf</tissue>
    </source>
</reference>
<feature type="region of interest" description="Disordered" evidence="1">
    <location>
        <begin position="181"/>
        <end position="219"/>
    </location>
</feature>
<proteinExistence type="predicted"/>
<dbReference type="Gramene" id="PSS32354">
    <property type="protein sequence ID" value="PSS32354"/>
    <property type="gene ID" value="CEY00_Acc02653"/>
</dbReference>
<feature type="region of interest" description="Disordered" evidence="1">
    <location>
        <begin position="57"/>
        <end position="90"/>
    </location>
</feature>
<comment type="caution">
    <text evidence="2">The sequence shown here is derived from an EMBL/GenBank/DDBJ whole genome shotgun (WGS) entry which is preliminary data.</text>
</comment>
<gene>
    <name evidence="2" type="ORF">CEY00_Acc02653</name>
</gene>
<reference evidence="3" key="2">
    <citation type="journal article" date="2018" name="BMC Genomics">
        <title>A manually annotated Actinidia chinensis var. chinensis (kiwifruit) genome highlights the challenges associated with draft genomes and gene prediction in plants.</title>
        <authorList>
            <person name="Pilkington S.M."/>
            <person name="Crowhurst R."/>
            <person name="Hilario E."/>
            <person name="Nardozza S."/>
            <person name="Fraser L."/>
            <person name="Peng Y."/>
            <person name="Gunaseelan K."/>
            <person name="Simpson R."/>
            <person name="Tahir J."/>
            <person name="Deroles S.C."/>
            <person name="Templeton K."/>
            <person name="Luo Z."/>
            <person name="Davy M."/>
            <person name="Cheng C."/>
            <person name="McNeilage M."/>
            <person name="Scaglione D."/>
            <person name="Liu Y."/>
            <person name="Zhang Q."/>
            <person name="Datson P."/>
            <person name="De Silva N."/>
            <person name="Gardiner S.E."/>
            <person name="Bassett H."/>
            <person name="Chagne D."/>
            <person name="McCallum J."/>
            <person name="Dzierzon H."/>
            <person name="Deng C."/>
            <person name="Wang Y.Y."/>
            <person name="Barron L."/>
            <person name="Manako K."/>
            <person name="Bowen J."/>
            <person name="Foster T.M."/>
            <person name="Erridge Z.A."/>
            <person name="Tiffin H."/>
            <person name="Waite C.N."/>
            <person name="Davies K.M."/>
            <person name="Grierson E.P."/>
            <person name="Laing W.A."/>
            <person name="Kirk R."/>
            <person name="Chen X."/>
            <person name="Wood M."/>
            <person name="Montefiori M."/>
            <person name="Brummell D.A."/>
            <person name="Schwinn K.E."/>
            <person name="Catanach A."/>
            <person name="Fullerton C."/>
            <person name="Li D."/>
            <person name="Meiyalaghan S."/>
            <person name="Nieuwenhuizen N."/>
            <person name="Read N."/>
            <person name="Prakash R."/>
            <person name="Hunter D."/>
            <person name="Zhang H."/>
            <person name="McKenzie M."/>
            <person name="Knabel M."/>
            <person name="Harris A."/>
            <person name="Allan A.C."/>
            <person name="Gleave A."/>
            <person name="Chen A."/>
            <person name="Janssen B.J."/>
            <person name="Plunkett B."/>
            <person name="Ampomah-Dwamena C."/>
            <person name="Voogd C."/>
            <person name="Leif D."/>
            <person name="Lafferty D."/>
            <person name="Souleyre E.J.F."/>
            <person name="Varkonyi-Gasic E."/>
            <person name="Gambi F."/>
            <person name="Hanley J."/>
            <person name="Yao J.L."/>
            <person name="Cheung J."/>
            <person name="David K.M."/>
            <person name="Warren B."/>
            <person name="Marsh K."/>
            <person name="Snowden K.C."/>
            <person name="Lin-Wang K."/>
            <person name="Brian L."/>
            <person name="Martinez-Sanchez M."/>
            <person name="Wang M."/>
            <person name="Ileperuma N."/>
            <person name="Macnee N."/>
            <person name="Campin R."/>
            <person name="McAtee P."/>
            <person name="Drummond R.S.M."/>
            <person name="Espley R.V."/>
            <person name="Ireland H.S."/>
            <person name="Wu R."/>
            <person name="Atkinson R.G."/>
            <person name="Karunairetnam S."/>
            <person name="Bulley S."/>
            <person name="Chunkath S."/>
            <person name="Hanley Z."/>
            <person name="Storey R."/>
            <person name="Thrimawithana A.H."/>
            <person name="Thomson S."/>
            <person name="David C."/>
            <person name="Testolin R."/>
            <person name="Huang H."/>
            <person name="Hellens R.P."/>
            <person name="Schaffer R.J."/>
        </authorList>
    </citation>
    <scope>NUCLEOTIDE SEQUENCE [LARGE SCALE GENOMIC DNA]</scope>
    <source>
        <strain evidence="3">cv. Red5</strain>
    </source>
</reference>
<dbReference type="EMBL" id="NKQK01000003">
    <property type="protein sequence ID" value="PSS32354.1"/>
    <property type="molecule type" value="Genomic_DNA"/>
</dbReference>
<dbReference type="GO" id="GO:0005886">
    <property type="term" value="C:plasma membrane"/>
    <property type="evidence" value="ECO:0007669"/>
    <property type="project" value="InterPro"/>
</dbReference>
<dbReference type="OMA" id="KFWRTTA"/>
<organism evidence="2 3">
    <name type="scientific">Actinidia chinensis var. chinensis</name>
    <name type="common">Chinese soft-hair kiwi</name>
    <dbReference type="NCBI Taxonomy" id="1590841"/>
    <lineage>
        <taxon>Eukaryota</taxon>
        <taxon>Viridiplantae</taxon>
        <taxon>Streptophyta</taxon>
        <taxon>Embryophyta</taxon>
        <taxon>Tracheophyta</taxon>
        <taxon>Spermatophyta</taxon>
        <taxon>Magnoliopsida</taxon>
        <taxon>eudicotyledons</taxon>
        <taxon>Gunneridae</taxon>
        <taxon>Pentapetalae</taxon>
        <taxon>asterids</taxon>
        <taxon>Ericales</taxon>
        <taxon>Actinidiaceae</taxon>
        <taxon>Actinidia</taxon>
    </lineage>
</organism>
<dbReference type="PANTHER" id="PTHR33929">
    <property type="entry name" value="MEMBRANE-ASSOCIATED KINASE REGULATOR 2-RELATED"/>
    <property type="match status" value="1"/>
</dbReference>
<keyword evidence="2" id="KW-0418">Kinase</keyword>
<evidence type="ECO:0000256" key="1">
    <source>
        <dbReference type="SAM" id="MobiDB-lite"/>
    </source>
</evidence>
<keyword evidence="3" id="KW-1185">Reference proteome</keyword>
<name>A0A2R6RQS0_ACTCC</name>
<protein>
    <submittedName>
        <fullName evidence="2">Membrane-associated kinase regulator</fullName>
    </submittedName>
</protein>
<feature type="compositionally biased region" description="Low complexity" evidence="1">
    <location>
        <begin position="186"/>
        <end position="195"/>
    </location>
</feature>
<evidence type="ECO:0000313" key="2">
    <source>
        <dbReference type="EMBL" id="PSS32354.1"/>
    </source>
</evidence>
<dbReference type="OrthoDB" id="689803at2759"/>
<dbReference type="STRING" id="1590841.A0A2R6RQS0"/>
<dbReference type="FunCoup" id="A0A2R6RQS0">
    <property type="interactions" value="137"/>
</dbReference>
<dbReference type="GO" id="GO:0016301">
    <property type="term" value="F:kinase activity"/>
    <property type="evidence" value="ECO:0007669"/>
    <property type="project" value="UniProtKB-KW"/>
</dbReference>
<dbReference type="AlphaFoldDB" id="A0A2R6RQS0"/>
<sequence>MEAFSLLKFWRIVARDDIAGASVSGADSETDEEDSFFDLEFTVPGCDEKEQNDAVNVDVNSSDSDGDSTDAMNRSNFIESPNDKKPQSPISFLRSQPKLRVFMLFRNSKSGKTEANEKCTVEEVPIFSLLAREYSSRKSFQKQSSDYASSKRFPKIVVQKYLKLIKPLYARASKRYAENQNLSDKFSTSTPSSFPIPAPKSSSKKQVAERQGSRPPPLRVVCKRLGKSRSVSAVSGTPPAPARRDDSLLQQHDGIQSAILHCKRSYNSSREFSVLSRSTSNPYHEISVNPSRTSIEDFKTRTSI</sequence>
<dbReference type="InterPro" id="IPR039619">
    <property type="entry name" value="MAKR2/5"/>
</dbReference>
<dbReference type="Proteomes" id="UP000241394">
    <property type="component" value="Chromosome LG3"/>
</dbReference>
<dbReference type="PANTHER" id="PTHR33929:SF10">
    <property type="entry name" value="MEMBRANE-ASSOCIATED KINASE REGULATOR 2-RELATED"/>
    <property type="match status" value="1"/>
</dbReference>
<keyword evidence="2" id="KW-0808">Transferase</keyword>
<evidence type="ECO:0000313" key="3">
    <source>
        <dbReference type="Proteomes" id="UP000241394"/>
    </source>
</evidence>